<dbReference type="Proteomes" id="UP000826212">
    <property type="component" value="Chromosome"/>
</dbReference>
<accession>A0AC61NFS4</accession>
<organism evidence="1 2">
    <name type="scientific">Halosquirtibacter laminarini</name>
    <dbReference type="NCBI Taxonomy" id="3374600"/>
    <lineage>
        <taxon>Bacteria</taxon>
        <taxon>Pseudomonadati</taxon>
        <taxon>Bacteroidota</taxon>
        <taxon>Bacteroidia</taxon>
        <taxon>Marinilabiliales</taxon>
        <taxon>Prolixibacteraceae</taxon>
        <taxon>Halosquirtibacter</taxon>
    </lineage>
</organism>
<proteinExistence type="predicted"/>
<reference evidence="1" key="1">
    <citation type="submission" date="2021-08" db="EMBL/GenBank/DDBJ databases">
        <title>Novel anaerobic bacterium isolated from sea squirt in East Sea, Republic of Korea.</title>
        <authorList>
            <person name="Nguyen T.H."/>
            <person name="Li Z."/>
            <person name="Lee Y.-J."/>
            <person name="Ko J."/>
            <person name="Kim S.-G."/>
        </authorList>
    </citation>
    <scope>NUCLEOTIDE SEQUENCE</scope>
    <source>
        <strain evidence="1">KCTC 25031</strain>
    </source>
</reference>
<dbReference type="EMBL" id="CP081303">
    <property type="protein sequence ID" value="QZE14471.1"/>
    <property type="molecule type" value="Genomic_DNA"/>
</dbReference>
<keyword evidence="2" id="KW-1185">Reference proteome</keyword>
<gene>
    <name evidence="1" type="ORF">K4L44_00970</name>
</gene>
<name>A0AC61NFS4_9BACT</name>
<protein>
    <submittedName>
        <fullName evidence="1">Right-handed parallel beta-helix repeat-containing protein</fullName>
    </submittedName>
</protein>
<evidence type="ECO:0000313" key="2">
    <source>
        <dbReference type="Proteomes" id="UP000826212"/>
    </source>
</evidence>
<evidence type="ECO:0000313" key="1">
    <source>
        <dbReference type="EMBL" id="QZE14471.1"/>
    </source>
</evidence>
<sequence length="901" mass="102307">MNIESKYCQRAILLFLFYSFYFVALAQTPSYSSSHKYYVSPHGVDTNGGSETEPFKTLNHAFKQLGAGDTLFMMKGSYHEEGLISTKKGTKSNPIVITNYQSDLVTIEGAVPVTTLSNTGWIHDKGDIYKIKLEEDIWQLFYKGEWTMLARWPNASFANNYAWDRSLWCQGVESKSLIQTNASGDLEGVEYDDPITGHDLSSLKFDATGAMAVLNVFNFSTYARKVTKHNAGDDFFFYDAKSVRLKPVFHYYFFDSKYEFIDEAGEWYYDPNSQYLYLWSPTGGVPSDVTVRNIDKGIFIKRCDYVKFDGIYFHASGVEVEKSNYVSFENCEFLYPCFNKRTLGKTGAETGLFFRNCKNSSVVNSTLAYTDGLVVKFDKGEYNTVDNCLLHDLDYTVAHHSGNSGFLWFRSCPYSTFRRNEVYRTGASEGVMISGNSMVELNKIHDIHPLQHDGAMVHLFMGANDCTISNNWFYNNSKPSIRMQDGPRDVLNPDQGPGLVHHNVSFNTLSTSFMLKGDYKRVFNNISMNKIVFADKSRDPNSPIHNNSQSANNATQEEVSFKAGKHENNWIGDDLGETLTEQVFDWNNFDFRPRLESSFINTGKKIALKYKGSSPDIGAYEYEDTYYWIPGRKLSKTSNPIPADNATTIYNKVDLIWLQAYKSIDSEVYFGDAYDIVTTATKSSDTFKGRQSNNIYHPYSLVKGKRYYWRVDAVQNGKTMKGDTWTFIAGQDANVSKNRLTITLKGTDGTKEWPLEDANVMIKNKRGVTNSEGVFRIDPLENDLYKVEVSKIGYTPKTVYVNLQKDFVLNEMLLIEGSTTMVDSNNRSFKIYPNPAKDVVTISGSNVIEQYQIFNTNGCLVKQKQTSKNKVRIDISELPSGTYVIQFKVKNSVINKTLIKS</sequence>